<evidence type="ECO:0000259" key="5">
    <source>
        <dbReference type="PROSITE" id="PS50931"/>
    </source>
</evidence>
<dbReference type="InterPro" id="IPR036388">
    <property type="entry name" value="WH-like_DNA-bd_sf"/>
</dbReference>
<evidence type="ECO:0000256" key="4">
    <source>
        <dbReference type="ARBA" id="ARBA00023163"/>
    </source>
</evidence>
<dbReference type="Pfam" id="PF03466">
    <property type="entry name" value="LysR_substrate"/>
    <property type="match status" value="1"/>
</dbReference>
<name>A0ABQ6GIE6_9BACL</name>
<dbReference type="PANTHER" id="PTHR30419:SF25">
    <property type="entry name" value="HTH-TYPE TRANSCRIPTIONAL REGULATOR YTLI"/>
    <property type="match status" value="1"/>
</dbReference>
<comment type="caution">
    <text evidence="6">The sequence shown here is derived from an EMBL/GenBank/DDBJ whole genome shotgun (WGS) entry which is preliminary data.</text>
</comment>
<organism evidence="6 7">
    <name type="scientific">Paenibacillus glycanilyticus</name>
    <dbReference type="NCBI Taxonomy" id="126569"/>
    <lineage>
        <taxon>Bacteria</taxon>
        <taxon>Bacillati</taxon>
        <taxon>Bacillota</taxon>
        <taxon>Bacilli</taxon>
        <taxon>Bacillales</taxon>
        <taxon>Paenibacillaceae</taxon>
        <taxon>Paenibacillus</taxon>
    </lineage>
</organism>
<dbReference type="Proteomes" id="UP001157114">
    <property type="component" value="Unassembled WGS sequence"/>
</dbReference>
<keyword evidence="7" id="KW-1185">Reference proteome</keyword>
<proteinExistence type="inferred from homology"/>
<dbReference type="CDD" id="cd05466">
    <property type="entry name" value="PBP2_LTTR_substrate"/>
    <property type="match status" value="1"/>
</dbReference>
<dbReference type="Gene3D" id="3.40.190.290">
    <property type="match status" value="1"/>
</dbReference>
<reference evidence="6 7" key="1">
    <citation type="submission" date="2023-03" db="EMBL/GenBank/DDBJ databases">
        <title>Draft genome sequence of the bacteria which degrade cell wall of Tricholomamatutake.</title>
        <authorList>
            <person name="Konishi Y."/>
            <person name="Fukuta Y."/>
            <person name="Shirasaka N."/>
        </authorList>
    </citation>
    <scope>NUCLEOTIDE SEQUENCE [LARGE SCALE GENOMIC DNA]</scope>
    <source>
        <strain evidence="7">mu1</strain>
    </source>
</reference>
<feature type="domain" description="HTH lysR-type" evidence="5">
    <location>
        <begin position="1"/>
        <end position="57"/>
    </location>
</feature>
<dbReference type="PROSITE" id="PS50931">
    <property type="entry name" value="HTH_LYSR"/>
    <property type="match status" value="1"/>
</dbReference>
<evidence type="ECO:0000256" key="3">
    <source>
        <dbReference type="ARBA" id="ARBA00023125"/>
    </source>
</evidence>
<dbReference type="RefSeq" id="WP_284241037.1">
    <property type="nucleotide sequence ID" value="NZ_BSSQ01000018.1"/>
</dbReference>
<dbReference type="InterPro" id="IPR005119">
    <property type="entry name" value="LysR_subst-bd"/>
</dbReference>
<keyword evidence="4" id="KW-0804">Transcription</keyword>
<dbReference type="InterPro" id="IPR000847">
    <property type="entry name" value="LysR_HTH_N"/>
</dbReference>
<comment type="similarity">
    <text evidence="1">Belongs to the LysR transcriptional regulatory family.</text>
</comment>
<evidence type="ECO:0000256" key="2">
    <source>
        <dbReference type="ARBA" id="ARBA00023015"/>
    </source>
</evidence>
<dbReference type="PRINTS" id="PR00039">
    <property type="entry name" value="HTHLYSR"/>
</dbReference>
<accession>A0ABQ6GIE6</accession>
<dbReference type="InterPro" id="IPR050950">
    <property type="entry name" value="HTH-type_LysR_regulators"/>
</dbReference>
<dbReference type="SUPFAM" id="SSF53850">
    <property type="entry name" value="Periplasmic binding protein-like II"/>
    <property type="match status" value="1"/>
</dbReference>
<keyword evidence="2" id="KW-0805">Transcription regulation</keyword>
<dbReference type="PANTHER" id="PTHR30419">
    <property type="entry name" value="HTH-TYPE TRANSCRIPTIONAL REGULATOR YBHD"/>
    <property type="match status" value="1"/>
</dbReference>
<dbReference type="InterPro" id="IPR036390">
    <property type="entry name" value="WH_DNA-bd_sf"/>
</dbReference>
<gene>
    <name evidence="6" type="primary">ytlI_2</name>
    <name evidence="6" type="ORF">MU1_46210</name>
</gene>
<dbReference type="SUPFAM" id="SSF46785">
    <property type="entry name" value="Winged helix' DNA-binding domain"/>
    <property type="match status" value="1"/>
</dbReference>
<keyword evidence="3" id="KW-0238">DNA-binding</keyword>
<protein>
    <submittedName>
        <fullName evidence="6">HTH-type transcriptional regulator YtlI</fullName>
    </submittedName>
</protein>
<dbReference type="EMBL" id="BSSQ01000018">
    <property type="protein sequence ID" value="GLX70275.1"/>
    <property type="molecule type" value="Genomic_DNA"/>
</dbReference>
<evidence type="ECO:0000313" key="7">
    <source>
        <dbReference type="Proteomes" id="UP001157114"/>
    </source>
</evidence>
<evidence type="ECO:0000313" key="6">
    <source>
        <dbReference type="EMBL" id="GLX70275.1"/>
    </source>
</evidence>
<dbReference type="Pfam" id="PF00126">
    <property type="entry name" value="HTH_1"/>
    <property type="match status" value="1"/>
</dbReference>
<dbReference type="Gene3D" id="1.10.10.10">
    <property type="entry name" value="Winged helix-like DNA-binding domain superfamily/Winged helix DNA-binding domain"/>
    <property type="match status" value="1"/>
</dbReference>
<sequence>MDMKELTAFQTILKEGSFAKAAAKLNYAQSTITNQIQRLEKELGFQLFHRGWEAKLTPAGELYAAEVEQLIAHWHYAAERAKAISQEDAGTLRVGFLEMLGQQVMPQVMRRFHESKPGVTCQFVVGNTDQLSAALRQGELDFAVCGEPVELSDFRFEPLYKESIEFITSEDHPLQLQDGDVPFKSLLQYPLFVGGPTCLYYLYLWKYLARYETMPLLHSVTQISAIPAFIRETPYVGAVLGSTALPPSIKPIAVDWDHPAIPVGVLTLRDNAYPRAARERFVELTKEIIYPSSEVY</sequence>
<evidence type="ECO:0000256" key="1">
    <source>
        <dbReference type="ARBA" id="ARBA00009437"/>
    </source>
</evidence>